<evidence type="ECO:0000313" key="1">
    <source>
        <dbReference type="EMBL" id="CAK78473.1"/>
    </source>
</evidence>
<dbReference type="EMBL" id="CT868307">
    <property type="protein sequence ID" value="CAK78473.1"/>
    <property type="molecule type" value="Genomic_DNA"/>
</dbReference>
<dbReference type="KEGG" id="ptm:GSPATT00013903001"/>
<accession>A0D606</accession>
<organism evidence="1 2">
    <name type="scientific">Paramecium tetraurelia</name>
    <dbReference type="NCBI Taxonomy" id="5888"/>
    <lineage>
        <taxon>Eukaryota</taxon>
        <taxon>Sar</taxon>
        <taxon>Alveolata</taxon>
        <taxon>Ciliophora</taxon>
        <taxon>Intramacronucleata</taxon>
        <taxon>Oligohymenophorea</taxon>
        <taxon>Peniculida</taxon>
        <taxon>Parameciidae</taxon>
        <taxon>Paramecium</taxon>
    </lineage>
</organism>
<dbReference type="InParanoid" id="A0D606"/>
<proteinExistence type="predicted"/>
<protein>
    <recommendedName>
        <fullName evidence="3">Pectate lyase</fullName>
    </recommendedName>
</protein>
<name>A0D606_PARTE</name>
<sequence>MPQLLGRSNGNANPDITYYDGSRAMVVPRTNGFLAKNIRIYNYGSNSALIESCSVCWNVKLWVQGGKNTQFINVNAFNSDSANRIFWQKHRREIFWDQDGSISKVAGGAYIIPYKKHIDGISRMCYSPRRFLGQTQSFVQ</sequence>
<dbReference type="STRING" id="5888.A0D606"/>
<dbReference type="Proteomes" id="UP000000600">
    <property type="component" value="Unassembled WGS sequence"/>
</dbReference>
<dbReference type="AlphaFoldDB" id="A0D606"/>
<gene>
    <name evidence="1" type="ORF">GSPATT00013903001</name>
</gene>
<dbReference type="GeneID" id="5031654"/>
<keyword evidence="2" id="KW-1185">Reference proteome</keyword>
<evidence type="ECO:0000313" key="2">
    <source>
        <dbReference type="Proteomes" id="UP000000600"/>
    </source>
</evidence>
<reference evidence="1 2" key="1">
    <citation type="journal article" date="2006" name="Nature">
        <title>Global trends of whole-genome duplications revealed by the ciliate Paramecium tetraurelia.</title>
        <authorList>
            <consortium name="Genoscope"/>
            <person name="Aury J.-M."/>
            <person name="Jaillon O."/>
            <person name="Duret L."/>
            <person name="Noel B."/>
            <person name="Jubin C."/>
            <person name="Porcel B.M."/>
            <person name="Segurens B."/>
            <person name="Daubin V."/>
            <person name="Anthouard V."/>
            <person name="Aiach N."/>
            <person name="Arnaiz O."/>
            <person name="Billaut A."/>
            <person name="Beisson J."/>
            <person name="Blanc I."/>
            <person name="Bouhouche K."/>
            <person name="Camara F."/>
            <person name="Duharcourt S."/>
            <person name="Guigo R."/>
            <person name="Gogendeau D."/>
            <person name="Katinka M."/>
            <person name="Keller A.-M."/>
            <person name="Kissmehl R."/>
            <person name="Klotz C."/>
            <person name="Koll F."/>
            <person name="Le Moue A."/>
            <person name="Lepere C."/>
            <person name="Malinsky S."/>
            <person name="Nowacki M."/>
            <person name="Nowak J.K."/>
            <person name="Plattner H."/>
            <person name="Poulain J."/>
            <person name="Ruiz F."/>
            <person name="Serrano V."/>
            <person name="Zagulski M."/>
            <person name="Dessen P."/>
            <person name="Betermier M."/>
            <person name="Weissenbach J."/>
            <person name="Scarpelli C."/>
            <person name="Schachter V."/>
            <person name="Sperling L."/>
            <person name="Meyer E."/>
            <person name="Cohen J."/>
            <person name="Wincker P."/>
        </authorList>
    </citation>
    <scope>NUCLEOTIDE SEQUENCE [LARGE SCALE GENOMIC DNA]</scope>
    <source>
        <strain evidence="1 2">Stock d4-2</strain>
    </source>
</reference>
<dbReference type="RefSeq" id="XP_001445870.1">
    <property type="nucleotide sequence ID" value="XM_001445833.1"/>
</dbReference>
<dbReference type="OrthoDB" id="446578at2759"/>
<evidence type="ECO:0008006" key="3">
    <source>
        <dbReference type="Google" id="ProtNLM"/>
    </source>
</evidence>
<dbReference type="HOGENOM" id="CLU_1839051_0_0_1"/>